<evidence type="ECO:0000256" key="1">
    <source>
        <dbReference type="SAM" id="MobiDB-lite"/>
    </source>
</evidence>
<dbReference type="Proteomes" id="UP000092462">
    <property type="component" value="Unassembled WGS sequence"/>
</dbReference>
<dbReference type="AlphaFoldDB" id="A0A1B0D273"/>
<feature type="region of interest" description="Disordered" evidence="1">
    <location>
        <begin position="64"/>
        <end position="258"/>
    </location>
</feature>
<dbReference type="VEuPathDB" id="VectorBase:PPAPM1_006436"/>
<feature type="compositionally biased region" description="Basic and acidic residues" evidence="1">
    <location>
        <begin position="213"/>
        <end position="225"/>
    </location>
</feature>
<evidence type="ECO:0000313" key="2">
    <source>
        <dbReference type="EnsemblMetazoa" id="PPAI001446-PA"/>
    </source>
</evidence>
<keyword evidence="3" id="KW-1185">Reference proteome</keyword>
<feature type="compositionally biased region" description="Polar residues" evidence="1">
    <location>
        <begin position="95"/>
        <end position="113"/>
    </location>
</feature>
<accession>A0A1B0D273</accession>
<sequence length="258" mass="28459">MALANFSLPFGAVNQPWVGNLNPLQPPPQHISAVNNLLYGPAGHQENDVPIPDNEAEQEAFFKNSPYAPPRNSQYRQRNNYLPPPPSPQPPVGQNAYSTPTHTPRNYQPSSRTYGEGLYSMPSSPSTSSNTQFFNNANPQNNYNNGQPYSAPPTQPPSGARNVPQQTQKTHQQPSGGYPQRPPGYTKVNAGTGSRTQVHAVLDYDEEESDDFYSDHDESSPDSRRKPQQVPGETHTIDSPQSPLPPTSRTNLPRELMC</sequence>
<evidence type="ECO:0000313" key="3">
    <source>
        <dbReference type="Proteomes" id="UP000092462"/>
    </source>
</evidence>
<feature type="compositionally biased region" description="Polar residues" evidence="1">
    <location>
        <begin position="71"/>
        <end position="80"/>
    </location>
</feature>
<feature type="compositionally biased region" description="Acidic residues" evidence="1">
    <location>
        <begin position="203"/>
        <end position="212"/>
    </location>
</feature>
<name>A0A1B0D273_PHLPP</name>
<feature type="compositionally biased region" description="Pro residues" evidence="1">
    <location>
        <begin position="82"/>
        <end position="91"/>
    </location>
</feature>
<protein>
    <submittedName>
        <fullName evidence="2">Uncharacterized protein</fullName>
    </submittedName>
</protein>
<feature type="compositionally biased region" description="Low complexity" evidence="1">
    <location>
        <begin position="120"/>
        <end position="145"/>
    </location>
</feature>
<proteinExistence type="predicted"/>
<feature type="compositionally biased region" description="Polar residues" evidence="1">
    <location>
        <begin position="237"/>
        <end position="251"/>
    </location>
</feature>
<dbReference type="VEuPathDB" id="VectorBase:PPAI001446"/>
<organism evidence="2 3">
    <name type="scientific">Phlebotomus papatasi</name>
    <name type="common">Sandfly</name>
    <dbReference type="NCBI Taxonomy" id="29031"/>
    <lineage>
        <taxon>Eukaryota</taxon>
        <taxon>Metazoa</taxon>
        <taxon>Ecdysozoa</taxon>
        <taxon>Arthropoda</taxon>
        <taxon>Hexapoda</taxon>
        <taxon>Insecta</taxon>
        <taxon>Pterygota</taxon>
        <taxon>Neoptera</taxon>
        <taxon>Endopterygota</taxon>
        <taxon>Diptera</taxon>
        <taxon>Nematocera</taxon>
        <taxon>Psychodoidea</taxon>
        <taxon>Psychodidae</taxon>
        <taxon>Phlebotomus</taxon>
        <taxon>Phlebotomus</taxon>
    </lineage>
</organism>
<dbReference type="EnsemblMetazoa" id="PPAI001446-RA">
    <property type="protein sequence ID" value="PPAI001446-PA"/>
    <property type="gene ID" value="PPAI001446"/>
</dbReference>
<dbReference type="EMBL" id="AJVK01010514">
    <property type="status" value="NOT_ANNOTATED_CDS"/>
    <property type="molecule type" value="Genomic_DNA"/>
</dbReference>
<feature type="compositionally biased region" description="Polar residues" evidence="1">
    <location>
        <begin position="163"/>
        <end position="175"/>
    </location>
</feature>
<reference evidence="2" key="1">
    <citation type="submission" date="2022-08" db="UniProtKB">
        <authorList>
            <consortium name="EnsemblMetazoa"/>
        </authorList>
    </citation>
    <scope>IDENTIFICATION</scope>
    <source>
        <strain evidence="2">Israel</strain>
    </source>
</reference>